<feature type="non-terminal residue" evidence="1">
    <location>
        <position position="42"/>
    </location>
</feature>
<dbReference type="EMBL" id="BARV01000560">
    <property type="protein sequence ID" value="GAH99922.1"/>
    <property type="molecule type" value="Genomic_DNA"/>
</dbReference>
<evidence type="ECO:0000313" key="1">
    <source>
        <dbReference type="EMBL" id="GAH99922.1"/>
    </source>
</evidence>
<organism evidence="1">
    <name type="scientific">marine sediment metagenome</name>
    <dbReference type="NCBI Taxonomy" id="412755"/>
    <lineage>
        <taxon>unclassified sequences</taxon>
        <taxon>metagenomes</taxon>
        <taxon>ecological metagenomes</taxon>
    </lineage>
</organism>
<protein>
    <submittedName>
        <fullName evidence="1">Uncharacterized protein</fullName>
    </submittedName>
</protein>
<reference evidence="1" key="1">
    <citation type="journal article" date="2014" name="Front. Microbiol.">
        <title>High frequency of phylogenetically diverse reductive dehalogenase-homologous genes in deep subseafloor sedimentary metagenomes.</title>
        <authorList>
            <person name="Kawai M."/>
            <person name="Futagami T."/>
            <person name="Toyoda A."/>
            <person name="Takaki Y."/>
            <person name="Nishi S."/>
            <person name="Hori S."/>
            <person name="Arai W."/>
            <person name="Tsubouchi T."/>
            <person name="Morono Y."/>
            <person name="Uchiyama I."/>
            <person name="Ito T."/>
            <person name="Fujiyama A."/>
            <person name="Inagaki F."/>
            <person name="Takami H."/>
        </authorList>
    </citation>
    <scope>NUCLEOTIDE SEQUENCE</scope>
    <source>
        <strain evidence="1">Expedition CK06-06</strain>
    </source>
</reference>
<dbReference type="AlphaFoldDB" id="X1K0A4"/>
<name>X1K0A4_9ZZZZ</name>
<sequence>MKGLRKSYIYMLILILISTFILCSSSIVMSQSIIKLGHLIIG</sequence>
<comment type="caution">
    <text evidence="1">The sequence shown here is derived from an EMBL/GenBank/DDBJ whole genome shotgun (WGS) entry which is preliminary data.</text>
</comment>
<proteinExistence type="predicted"/>
<accession>X1K0A4</accession>
<gene>
    <name evidence="1" type="ORF">S06H3_02037</name>
</gene>